<name>A0A5C2SNS7_9APHY</name>
<sequence length="167" mass="18745">MTYVRSAARYTAQISASRTIQHPSRCSVMVQRERNKEIVHIIRELHEYTVQSPTGRTRICTKGTAATISPANYLRRHAHGKSAPREERLGLQVCAHRYNTTTAPLSRRKTRAQTHGTGESGGRRGDEGEDERRKGRVRSFLCCLHYGDDDDDNDDGDGNADDDPHLG</sequence>
<feature type="compositionally biased region" description="Basic and acidic residues" evidence="1">
    <location>
        <begin position="121"/>
        <end position="133"/>
    </location>
</feature>
<dbReference type="AlphaFoldDB" id="A0A5C2SNS7"/>
<accession>A0A5C2SNS7</accession>
<evidence type="ECO:0000256" key="1">
    <source>
        <dbReference type="SAM" id="MobiDB-lite"/>
    </source>
</evidence>
<keyword evidence="3" id="KW-1185">Reference proteome</keyword>
<feature type="region of interest" description="Disordered" evidence="1">
    <location>
        <begin position="100"/>
        <end position="134"/>
    </location>
</feature>
<evidence type="ECO:0000313" key="3">
    <source>
        <dbReference type="Proteomes" id="UP000313359"/>
    </source>
</evidence>
<dbReference type="Proteomes" id="UP000313359">
    <property type="component" value="Unassembled WGS sequence"/>
</dbReference>
<gene>
    <name evidence="2" type="ORF">L227DRAFT_212804</name>
</gene>
<dbReference type="EMBL" id="ML122252">
    <property type="protein sequence ID" value="RPD65463.1"/>
    <property type="molecule type" value="Genomic_DNA"/>
</dbReference>
<reference evidence="2" key="1">
    <citation type="journal article" date="2018" name="Genome Biol. Evol.">
        <title>Genomics and development of Lentinus tigrinus, a white-rot wood-decaying mushroom with dimorphic fruiting bodies.</title>
        <authorList>
            <person name="Wu B."/>
            <person name="Xu Z."/>
            <person name="Knudson A."/>
            <person name="Carlson A."/>
            <person name="Chen N."/>
            <person name="Kovaka S."/>
            <person name="LaButti K."/>
            <person name="Lipzen A."/>
            <person name="Pennachio C."/>
            <person name="Riley R."/>
            <person name="Schakwitz W."/>
            <person name="Umezawa K."/>
            <person name="Ohm R.A."/>
            <person name="Grigoriev I.V."/>
            <person name="Nagy L.G."/>
            <person name="Gibbons J."/>
            <person name="Hibbett D."/>
        </authorList>
    </citation>
    <scope>NUCLEOTIDE SEQUENCE [LARGE SCALE GENOMIC DNA]</scope>
    <source>
        <strain evidence="2">ALCF2SS1-6</strain>
    </source>
</reference>
<organism evidence="2 3">
    <name type="scientific">Lentinus tigrinus ALCF2SS1-6</name>
    <dbReference type="NCBI Taxonomy" id="1328759"/>
    <lineage>
        <taxon>Eukaryota</taxon>
        <taxon>Fungi</taxon>
        <taxon>Dikarya</taxon>
        <taxon>Basidiomycota</taxon>
        <taxon>Agaricomycotina</taxon>
        <taxon>Agaricomycetes</taxon>
        <taxon>Polyporales</taxon>
        <taxon>Polyporaceae</taxon>
        <taxon>Lentinus</taxon>
    </lineage>
</organism>
<feature type="compositionally biased region" description="Acidic residues" evidence="1">
    <location>
        <begin position="148"/>
        <end position="161"/>
    </location>
</feature>
<feature type="region of interest" description="Disordered" evidence="1">
    <location>
        <begin position="146"/>
        <end position="167"/>
    </location>
</feature>
<protein>
    <submittedName>
        <fullName evidence="2">Uncharacterized protein</fullName>
    </submittedName>
</protein>
<evidence type="ECO:0000313" key="2">
    <source>
        <dbReference type="EMBL" id="RPD65463.1"/>
    </source>
</evidence>
<proteinExistence type="predicted"/>